<reference evidence="2" key="1">
    <citation type="submission" date="2022-11" db="UniProtKB">
        <authorList>
            <consortium name="WormBaseParasite"/>
        </authorList>
    </citation>
    <scope>IDENTIFICATION</scope>
</reference>
<protein>
    <submittedName>
        <fullName evidence="2">Uncharacterized protein</fullName>
    </submittedName>
</protein>
<keyword evidence="1" id="KW-1185">Reference proteome</keyword>
<sequence length="92" mass="9639">MVSGLCGTVASLDISSRICFGYLDVSTVVHVFAIPEEPPKVQAQPVPRVRIGLGSRMQAAQQACLQPSSAASSLEDSGISNMSMGVQAIRPH</sequence>
<dbReference type="Proteomes" id="UP000887564">
    <property type="component" value="Unplaced"/>
</dbReference>
<dbReference type="WBParaSite" id="PEQ_0001017201-mRNA-1">
    <property type="protein sequence ID" value="PEQ_0001017201-mRNA-1"/>
    <property type="gene ID" value="PEQ_0001017201"/>
</dbReference>
<dbReference type="AlphaFoldDB" id="A0A914RVB0"/>
<organism evidence="1 2">
    <name type="scientific">Parascaris equorum</name>
    <name type="common">Equine roundworm</name>
    <dbReference type="NCBI Taxonomy" id="6256"/>
    <lineage>
        <taxon>Eukaryota</taxon>
        <taxon>Metazoa</taxon>
        <taxon>Ecdysozoa</taxon>
        <taxon>Nematoda</taxon>
        <taxon>Chromadorea</taxon>
        <taxon>Rhabditida</taxon>
        <taxon>Spirurina</taxon>
        <taxon>Ascaridomorpha</taxon>
        <taxon>Ascaridoidea</taxon>
        <taxon>Ascarididae</taxon>
        <taxon>Parascaris</taxon>
    </lineage>
</organism>
<evidence type="ECO:0000313" key="2">
    <source>
        <dbReference type="WBParaSite" id="PEQ_0001017201-mRNA-1"/>
    </source>
</evidence>
<name>A0A914RVB0_PAREQ</name>
<proteinExistence type="predicted"/>
<evidence type="ECO:0000313" key="1">
    <source>
        <dbReference type="Proteomes" id="UP000887564"/>
    </source>
</evidence>
<accession>A0A914RVB0</accession>